<evidence type="ECO:0000259" key="3">
    <source>
        <dbReference type="PROSITE" id="PS50977"/>
    </source>
</evidence>
<dbReference type="GO" id="GO:0000976">
    <property type="term" value="F:transcription cis-regulatory region binding"/>
    <property type="evidence" value="ECO:0007669"/>
    <property type="project" value="TreeGrafter"/>
</dbReference>
<dbReference type="SUPFAM" id="SSF46689">
    <property type="entry name" value="Homeodomain-like"/>
    <property type="match status" value="1"/>
</dbReference>
<organism evidence="4 5">
    <name type="scientific">Acinetobacter bouvetii</name>
    <dbReference type="NCBI Taxonomy" id="202951"/>
    <lineage>
        <taxon>Bacteria</taxon>
        <taxon>Pseudomonadati</taxon>
        <taxon>Pseudomonadota</taxon>
        <taxon>Gammaproteobacteria</taxon>
        <taxon>Moraxellales</taxon>
        <taxon>Moraxellaceae</taxon>
        <taxon>Acinetobacter</taxon>
    </lineage>
</organism>
<feature type="DNA-binding region" description="H-T-H motif" evidence="2">
    <location>
        <begin position="49"/>
        <end position="68"/>
    </location>
</feature>
<reference evidence="4 5" key="1">
    <citation type="submission" date="2019-02" db="EMBL/GenBank/DDBJ databases">
        <title>The Batch Genome Submission of Acinetobacter spp. strains.</title>
        <authorList>
            <person name="Qin J."/>
            <person name="Hu Y."/>
            <person name="Ye H."/>
            <person name="Wei L."/>
            <person name="Feng Y."/>
            <person name="Zong Z."/>
        </authorList>
    </citation>
    <scope>NUCLEOTIDE SEQUENCE [LARGE SCALE GENOMIC DNA]</scope>
    <source>
        <strain evidence="4 5">WCHABo060081</strain>
    </source>
</reference>
<proteinExistence type="predicted"/>
<evidence type="ECO:0000313" key="4">
    <source>
        <dbReference type="EMBL" id="RZG68406.1"/>
    </source>
</evidence>
<dbReference type="InterPro" id="IPR036271">
    <property type="entry name" value="Tet_transcr_reg_TetR-rel_C_sf"/>
</dbReference>
<dbReference type="PANTHER" id="PTHR30055:SF187">
    <property type="entry name" value="TRANSCRIPTIONAL REGULATORY PROTEIN"/>
    <property type="match status" value="1"/>
</dbReference>
<dbReference type="InterPro" id="IPR050109">
    <property type="entry name" value="HTH-type_TetR-like_transc_reg"/>
</dbReference>
<dbReference type="Pfam" id="PF00440">
    <property type="entry name" value="TetR_N"/>
    <property type="match status" value="1"/>
</dbReference>
<comment type="caution">
    <text evidence="4">The sequence shown here is derived from an EMBL/GenBank/DDBJ whole genome shotgun (WGS) entry which is preliminary data.</text>
</comment>
<keyword evidence="1 2" id="KW-0238">DNA-binding</keyword>
<dbReference type="InterPro" id="IPR009057">
    <property type="entry name" value="Homeodomain-like_sf"/>
</dbReference>
<dbReference type="InterPro" id="IPR001647">
    <property type="entry name" value="HTH_TetR"/>
</dbReference>
<dbReference type="PROSITE" id="PS50977">
    <property type="entry name" value="HTH_TETR_2"/>
    <property type="match status" value="1"/>
</dbReference>
<accession>A0A4Q7B1L6</accession>
<dbReference type="GO" id="GO:0003700">
    <property type="term" value="F:DNA-binding transcription factor activity"/>
    <property type="evidence" value="ECO:0007669"/>
    <property type="project" value="TreeGrafter"/>
</dbReference>
<sequence length="223" mass="25301">MGAEQQADAIMQNQQLLERVYRGKRFALKRQILAEALQCFLEQGIETASIEMIRERSGASVGAIYHHFKHKEGLVAALYVCAIEDQAERRDQALRSAQNLQQGIQIIIASYIDWVMDYPDFARFLYAAHFSISKSAQQEELKQKNAARNQHLLAWMKQQQDYAVIQQVPHELFLSLMVGSTESYCRAWLSGRVKTAPKSYKAAFALAAWSGFEQLQAQNAAAE</sequence>
<dbReference type="Proteomes" id="UP000293483">
    <property type="component" value="Unassembled WGS sequence"/>
</dbReference>
<dbReference type="RefSeq" id="WP_130144396.1">
    <property type="nucleotide sequence ID" value="NZ_SGSU01000004.1"/>
</dbReference>
<dbReference type="PRINTS" id="PR00455">
    <property type="entry name" value="HTHTETR"/>
</dbReference>
<dbReference type="AlphaFoldDB" id="A0A4Q7B1L6"/>
<protein>
    <submittedName>
        <fullName evidence="4">TetR/AcrR family transcriptional regulator</fullName>
    </submittedName>
</protein>
<feature type="domain" description="HTH tetR-type" evidence="3">
    <location>
        <begin position="26"/>
        <end position="86"/>
    </location>
</feature>
<dbReference type="EMBL" id="SGSU01000004">
    <property type="protein sequence ID" value="RZG68406.1"/>
    <property type="molecule type" value="Genomic_DNA"/>
</dbReference>
<dbReference type="Gene3D" id="1.10.357.10">
    <property type="entry name" value="Tetracycline Repressor, domain 2"/>
    <property type="match status" value="1"/>
</dbReference>
<gene>
    <name evidence="4" type="ORF">EXE25_04950</name>
</gene>
<evidence type="ECO:0000256" key="1">
    <source>
        <dbReference type="ARBA" id="ARBA00023125"/>
    </source>
</evidence>
<dbReference type="STRING" id="202951.GCA_001485025_02068"/>
<dbReference type="PANTHER" id="PTHR30055">
    <property type="entry name" value="HTH-TYPE TRANSCRIPTIONAL REGULATOR RUTR"/>
    <property type="match status" value="1"/>
</dbReference>
<dbReference type="SUPFAM" id="SSF48498">
    <property type="entry name" value="Tetracyclin repressor-like, C-terminal domain"/>
    <property type="match status" value="1"/>
</dbReference>
<name>A0A4Q7B1L6_9GAMM</name>
<evidence type="ECO:0000313" key="5">
    <source>
        <dbReference type="Proteomes" id="UP000293483"/>
    </source>
</evidence>
<evidence type="ECO:0000256" key="2">
    <source>
        <dbReference type="PROSITE-ProRule" id="PRU00335"/>
    </source>
</evidence>